<dbReference type="InterPro" id="IPR050604">
    <property type="entry name" value="PDZ-LIM_domain"/>
</dbReference>
<feature type="non-terminal residue" evidence="6">
    <location>
        <position position="178"/>
    </location>
</feature>
<dbReference type="SUPFAM" id="SSF50156">
    <property type="entry name" value="PDZ domain-like"/>
    <property type="match status" value="1"/>
</dbReference>
<dbReference type="GO" id="GO:0030036">
    <property type="term" value="P:actin cytoskeleton organization"/>
    <property type="evidence" value="ECO:0007669"/>
    <property type="project" value="TreeGrafter"/>
</dbReference>
<dbReference type="Proteomes" id="UP000001307">
    <property type="component" value="Unassembled WGS sequence"/>
</dbReference>
<dbReference type="SMART" id="SM00228">
    <property type="entry name" value="PDZ"/>
    <property type="match status" value="1"/>
</dbReference>
<feature type="compositionally biased region" description="Polar residues" evidence="4">
    <location>
        <begin position="142"/>
        <end position="169"/>
    </location>
</feature>
<dbReference type="InterPro" id="IPR001478">
    <property type="entry name" value="PDZ"/>
</dbReference>
<keyword evidence="3" id="KW-0862">Zinc</keyword>
<dbReference type="GO" id="GO:0003779">
    <property type="term" value="F:actin binding"/>
    <property type="evidence" value="ECO:0007669"/>
    <property type="project" value="TreeGrafter"/>
</dbReference>
<dbReference type="GO" id="GO:0061061">
    <property type="term" value="P:muscle structure development"/>
    <property type="evidence" value="ECO:0007669"/>
    <property type="project" value="TreeGrafter"/>
</dbReference>
<keyword evidence="2" id="KW-0963">Cytoplasm</keyword>
<sequence length="178" mass="19490">MSFTVDLNGGAPWGFAIAGGVDKNLPVTVSKVSPGGKASSAGMRVDLAILAINGARTDNMRLQDATQYIKECGRNGYLQLTCSNQAHLRSAEDLNAVLGNISTIPSIYREENDDQLDLRPLDLGEFKGITHSRLPDIKSFKQPISTPQRQVQQQPEPFYQSQPVHTPQATYEEPVSYT</sequence>
<comment type="subcellular location">
    <subcellularLocation>
        <location evidence="1">Cytoplasm</location>
    </subcellularLocation>
</comment>
<keyword evidence="3" id="KW-0479">Metal-binding</keyword>
<keyword evidence="3" id="KW-0440">LIM domain</keyword>
<dbReference type="InterPro" id="IPR036034">
    <property type="entry name" value="PDZ_sf"/>
</dbReference>
<gene>
    <name evidence="6" type="ORF">GSOID_T00013726001</name>
</gene>
<accession>E4Y0P4</accession>
<reference evidence="6" key="1">
    <citation type="journal article" date="2010" name="Science">
        <title>Plasticity of animal genome architecture unmasked by rapid evolution of a pelagic tunicate.</title>
        <authorList>
            <person name="Denoeud F."/>
            <person name="Henriet S."/>
            <person name="Mungpakdee S."/>
            <person name="Aury J.M."/>
            <person name="Da Silva C."/>
            <person name="Brinkmann H."/>
            <person name="Mikhaleva J."/>
            <person name="Olsen L.C."/>
            <person name="Jubin C."/>
            <person name="Canestro C."/>
            <person name="Bouquet J.M."/>
            <person name="Danks G."/>
            <person name="Poulain J."/>
            <person name="Campsteijn C."/>
            <person name="Adamski M."/>
            <person name="Cross I."/>
            <person name="Yadetie F."/>
            <person name="Muffato M."/>
            <person name="Louis A."/>
            <person name="Butcher S."/>
            <person name="Tsagkogeorga G."/>
            <person name="Konrad A."/>
            <person name="Singh S."/>
            <person name="Jensen M.F."/>
            <person name="Cong E.H."/>
            <person name="Eikeseth-Otteraa H."/>
            <person name="Noel B."/>
            <person name="Anthouard V."/>
            <person name="Porcel B.M."/>
            <person name="Kachouri-Lafond R."/>
            <person name="Nishino A."/>
            <person name="Ugolini M."/>
            <person name="Chourrout P."/>
            <person name="Nishida H."/>
            <person name="Aasland R."/>
            <person name="Huzurbazar S."/>
            <person name="Westhof E."/>
            <person name="Delsuc F."/>
            <person name="Lehrach H."/>
            <person name="Reinhardt R."/>
            <person name="Weissenbach J."/>
            <person name="Roy S.W."/>
            <person name="Artiguenave F."/>
            <person name="Postlethwait J.H."/>
            <person name="Manak J.R."/>
            <person name="Thompson E.M."/>
            <person name="Jaillon O."/>
            <person name="Du Pasquier L."/>
            <person name="Boudinot P."/>
            <person name="Liberles D.A."/>
            <person name="Volff J.N."/>
            <person name="Philippe H."/>
            <person name="Lenhard B."/>
            <person name="Roest Crollius H."/>
            <person name="Wincker P."/>
            <person name="Chourrout D."/>
        </authorList>
    </citation>
    <scope>NUCLEOTIDE SEQUENCE [LARGE SCALE GENOMIC DNA]</scope>
</reference>
<dbReference type="InParanoid" id="E4Y0P4"/>
<evidence type="ECO:0000256" key="4">
    <source>
        <dbReference type="SAM" id="MobiDB-lite"/>
    </source>
</evidence>
<dbReference type="Gene3D" id="2.30.42.10">
    <property type="match status" value="1"/>
</dbReference>
<keyword evidence="7" id="KW-1185">Reference proteome</keyword>
<feature type="region of interest" description="Disordered" evidence="4">
    <location>
        <begin position="138"/>
        <end position="178"/>
    </location>
</feature>
<dbReference type="Pfam" id="PF00595">
    <property type="entry name" value="PDZ"/>
    <property type="match status" value="1"/>
</dbReference>
<dbReference type="GO" id="GO:0051371">
    <property type="term" value="F:muscle alpha-actinin binding"/>
    <property type="evidence" value="ECO:0007669"/>
    <property type="project" value="TreeGrafter"/>
</dbReference>
<evidence type="ECO:0000313" key="7">
    <source>
        <dbReference type="Proteomes" id="UP000001307"/>
    </source>
</evidence>
<protein>
    <recommendedName>
        <fullName evidence="5">PDZ domain-containing protein</fullName>
    </recommendedName>
</protein>
<dbReference type="GO" id="GO:0031941">
    <property type="term" value="C:filamentous actin"/>
    <property type="evidence" value="ECO:0007669"/>
    <property type="project" value="TreeGrafter"/>
</dbReference>
<dbReference type="EMBL" id="FN653519">
    <property type="protein sequence ID" value="CBY15452.1"/>
    <property type="molecule type" value="Genomic_DNA"/>
</dbReference>
<dbReference type="OrthoDB" id="44841at2759"/>
<feature type="domain" description="PDZ" evidence="5">
    <location>
        <begin position="1"/>
        <end position="84"/>
    </location>
</feature>
<dbReference type="GO" id="GO:0001725">
    <property type="term" value="C:stress fiber"/>
    <property type="evidence" value="ECO:0007669"/>
    <property type="project" value="TreeGrafter"/>
</dbReference>
<organism evidence="6">
    <name type="scientific">Oikopleura dioica</name>
    <name type="common">Tunicate</name>
    <dbReference type="NCBI Taxonomy" id="34765"/>
    <lineage>
        <taxon>Eukaryota</taxon>
        <taxon>Metazoa</taxon>
        <taxon>Chordata</taxon>
        <taxon>Tunicata</taxon>
        <taxon>Appendicularia</taxon>
        <taxon>Copelata</taxon>
        <taxon>Oikopleuridae</taxon>
        <taxon>Oikopleura</taxon>
    </lineage>
</organism>
<evidence type="ECO:0000313" key="6">
    <source>
        <dbReference type="EMBL" id="CBY15452.1"/>
    </source>
</evidence>
<evidence type="ECO:0000256" key="1">
    <source>
        <dbReference type="ARBA" id="ARBA00004496"/>
    </source>
</evidence>
<evidence type="ECO:0000256" key="2">
    <source>
        <dbReference type="ARBA" id="ARBA00022490"/>
    </source>
</evidence>
<dbReference type="GO" id="GO:0030018">
    <property type="term" value="C:Z disc"/>
    <property type="evidence" value="ECO:0007669"/>
    <property type="project" value="TreeGrafter"/>
</dbReference>
<dbReference type="PANTHER" id="PTHR24214">
    <property type="entry name" value="PDZ AND LIM DOMAIN PROTEIN ZASP"/>
    <property type="match status" value="1"/>
</dbReference>
<proteinExistence type="predicted"/>
<name>E4Y0P4_OIKDI</name>
<dbReference type="GO" id="GO:0005912">
    <property type="term" value="C:adherens junction"/>
    <property type="evidence" value="ECO:0007669"/>
    <property type="project" value="TreeGrafter"/>
</dbReference>
<dbReference type="AlphaFoldDB" id="E4Y0P4"/>
<dbReference type="FunFam" id="2.30.42.10:FF:000055">
    <property type="entry name" value="PDZ and LIM domain protein 3"/>
    <property type="match status" value="1"/>
</dbReference>
<evidence type="ECO:0000256" key="3">
    <source>
        <dbReference type="ARBA" id="ARBA00023038"/>
    </source>
</evidence>
<evidence type="ECO:0000259" key="5">
    <source>
        <dbReference type="PROSITE" id="PS50106"/>
    </source>
</evidence>
<dbReference type="PANTHER" id="PTHR24214:SF38">
    <property type="entry name" value="PDZ AND LIM DOMAIN PROTEIN ZASP-RELATED"/>
    <property type="match status" value="1"/>
</dbReference>
<dbReference type="PROSITE" id="PS50106">
    <property type="entry name" value="PDZ"/>
    <property type="match status" value="1"/>
</dbReference>